<reference evidence="7 8" key="1">
    <citation type="submission" date="2024-09" db="EMBL/GenBank/DDBJ databases">
        <title>Novel species of the genus Pelomonas and Roseateles isolated from streams.</title>
        <authorList>
            <person name="Lu H."/>
        </authorList>
    </citation>
    <scope>NUCLEOTIDE SEQUENCE [LARGE SCALE GENOMIC DNA]</scope>
    <source>
        <strain evidence="7 8">DC23W</strain>
    </source>
</reference>
<dbReference type="Pfam" id="PF06629">
    <property type="entry name" value="MipA"/>
    <property type="match status" value="1"/>
</dbReference>
<keyword evidence="5" id="KW-0998">Cell outer membrane</keyword>
<evidence type="ECO:0000256" key="6">
    <source>
        <dbReference type="SAM" id="SignalP"/>
    </source>
</evidence>
<evidence type="ECO:0000256" key="1">
    <source>
        <dbReference type="ARBA" id="ARBA00004442"/>
    </source>
</evidence>
<dbReference type="PANTHER" id="PTHR38776">
    <property type="entry name" value="MLTA-INTERACTING PROTEIN-RELATED"/>
    <property type="match status" value="1"/>
</dbReference>
<evidence type="ECO:0000256" key="4">
    <source>
        <dbReference type="ARBA" id="ARBA00023136"/>
    </source>
</evidence>
<evidence type="ECO:0000256" key="5">
    <source>
        <dbReference type="ARBA" id="ARBA00023237"/>
    </source>
</evidence>
<keyword evidence="3 6" id="KW-0732">Signal</keyword>
<sequence length="248" mass="27221">MQAHVLRLAAALAVSSPALAQNGPPTSLTLVGIGAGATLEPYRGVDTKARVLPLLVYENDWVSVALPSISLKLGSTGPVKYRLLTRYAFDGYEAKDSDFLRGMDRRKESLWLGGAAIWATGMGELSLKLQGDTLGHSKGLIASLDFERRLDFGALAVTPRLGVRHVDRKYVDYYFGVKPSEALPDRPTYQGRSALQTEGGLRFTYATNRNESLFMDVSGRLLGSAVEDSPLVERRYQASLFAGWLYRF</sequence>
<feature type="chain" id="PRO_5045262549" evidence="6">
    <location>
        <begin position="21"/>
        <end position="248"/>
    </location>
</feature>
<comment type="caution">
    <text evidence="7">The sequence shown here is derived from an EMBL/GenBank/DDBJ whole genome shotgun (WGS) entry which is preliminary data.</text>
</comment>
<evidence type="ECO:0000256" key="2">
    <source>
        <dbReference type="ARBA" id="ARBA00005722"/>
    </source>
</evidence>
<comment type="similarity">
    <text evidence="2">Belongs to the MipA/OmpV family.</text>
</comment>
<dbReference type="PANTHER" id="PTHR38776:SF1">
    <property type="entry name" value="MLTA-INTERACTING PROTEIN-RELATED"/>
    <property type="match status" value="1"/>
</dbReference>
<dbReference type="InterPro" id="IPR010583">
    <property type="entry name" value="MipA"/>
</dbReference>
<evidence type="ECO:0000256" key="3">
    <source>
        <dbReference type="ARBA" id="ARBA00022729"/>
    </source>
</evidence>
<gene>
    <name evidence="7" type="ORF">ACG02S_16680</name>
</gene>
<proteinExistence type="inferred from homology"/>
<evidence type="ECO:0000313" key="7">
    <source>
        <dbReference type="EMBL" id="MFG6415532.1"/>
    </source>
</evidence>
<keyword evidence="4" id="KW-0472">Membrane</keyword>
<evidence type="ECO:0000313" key="8">
    <source>
        <dbReference type="Proteomes" id="UP001606300"/>
    </source>
</evidence>
<keyword evidence="8" id="KW-1185">Reference proteome</keyword>
<dbReference type="RefSeq" id="WP_394471603.1">
    <property type="nucleotide sequence ID" value="NZ_JBIGHY010000006.1"/>
</dbReference>
<accession>A0ABW7EQW2</accession>
<dbReference type="EMBL" id="JBIGHY010000006">
    <property type="protein sequence ID" value="MFG6415532.1"/>
    <property type="molecule type" value="Genomic_DNA"/>
</dbReference>
<dbReference type="Proteomes" id="UP001606300">
    <property type="component" value="Unassembled WGS sequence"/>
</dbReference>
<feature type="signal peptide" evidence="6">
    <location>
        <begin position="1"/>
        <end position="20"/>
    </location>
</feature>
<protein>
    <submittedName>
        <fullName evidence="7">MipA/OmpV family protein</fullName>
    </submittedName>
</protein>
<comment type="subcellular location">
    <subcellularLocation>
        <location evidence="1">Cell outer membrane</location>
    </subcellularLocation>
</comment>
<name>A0ABW7EQW2_9BURK</name>
<organism evidence="7 8">
    <name type="scientific">Pelomonas dachongensis</name>
    <dbReference type="NCBI Taxonomy" id="3299029"/>
    <lineage>
        <taxon>Bacteria</taxon>
        <taxon>Pseudomonadati</taxon>
        <taxon>Pseudomonadota</taxon>
        <taxon>Betaproteobacteria</taxon>
        <taxon>Burkholderiales</taxon>
        <taxon>Sphaerotilaceae</taxon>
        <taxon>Roseateles</taxon>
    </lineage>
</organism>